<evidence type="ECO:0000256" key="6">
    <source>
        <dbReference type="ARBA" id="ARBA00055193"/>
    </source>
</evidence>
<feature type="compositionally biased region" description="Polar residues" evidence="8">
    <location>
        <begin position="176"/>
        <end position="192"/>
    </location>
</feature>
<dbReference type="Pfam" id="PF00806">
    <property type="entry name" value="PUF"/>
    <property type="match status" value="8"/>
</dbReference>
<evidence type="ECO:0000256" key="5">
    <source>
        <dbReference type="ARBA" id="ARBA00022884"/>
    </source>
</evidence>
<evidence type="ECO:0000256" key="3">
    <source>
        <dbReference type="ARBA" id="ARBA00022737"/>
    </source>
</evidence>
<feature type="compositionally biased region" description="Polar residues" evidence="8">
    <location>
        <begin position="232"/>
        <end position="245"/>
    </location>
</feature>
<feature type="compositionally biased region" description="Polar residues" evidence="8">
    <location>
        <begin position="209"/>
        <end position="225"/>
    </location>
</feature>
<protein>
    <recommendedName>
        <fullName evidence="9">PUM-HD domain-containing protein</fullName>
    </recommendedName>
</protein>
<dbReference type="Proteomes" id="UP001457282">
    <property type="component" value="Unassembled WGS sequence"/>
</dbReference>
<feature type="repeat" description="Pumilio" evidence="7">
    <location>
        <begin position="632"/>
        <end position="667"/>
    </location>
</feature>
<evidence type="ECO:0000256" key="4">
    <source>
        <dbReference type="ARBA" id="ARBA00022845"/>
    </source>
</evidence>
<dbReference type="AlphaFoldDB" id="A0AAW1VNS4"/>
<evidence type="ECO:0000256" key="1">
    <source>
        <dbReference type="ARBA" id="ARBA00004496"/>
    </source>
</evidence>
<evidence type="ECO:0000256" key="2">
    <source>
        <dbReference type="ARBA" id="ARBA00022490"/>
    </source>
</evidence>
<dbReference type="CDD" id="cd07920">
    <property type="entry name" value="Pumilio"/>
    <property type="match status" value="1"/>
</dbReference>
<keyword evidence="4" id="KW-0810">Translation regulation</keyword>
<name>A0AAW1VNS4_RUBAR</name>
<comment type="caution">
    <text evidence="10">The sequence shown here is derived from an EMBL/GenBank/DDBJ whole genome shotgun (WGS) entry which is preliminary data.</text>
</comment>
<organism evidence="10 11">
    <name type="scientific">Rubus argutus</name>
    <name type="common">Southern blackberry</name>
    <dbReference type="NCBI Taxonomy" id="59490"/>
    <lineage>
        <taxon>Eukaryota</taxon>
        <taxon>Viridiplantae</taxon>
        <taxon>Streptophyta</taxon>
        <taxon>Embryophyta</taxon>
        <taxon>Tracheophyta</taxon>
        <taxon>Spermatophyta</taxon>
        <taxon>Magnoliopsida</taxon>
        <taxon>eudicotyledons</taxon>
        <taxon>Gunneridae</taxon>
        <taxon>Pentapetalae</taxon>
        <taxon>rosids</taxon>
        <taxon>fabids</taxon>
        <taxon>Rosales</taxon>
        <taxon>Rosaceae</taxon>
        <taxon>Rosoideae</taxon>
        <taxon>Rosoideae incertae sedis</taxon>
        <taxon>Rubus</taxon>
    </lineage>
</organism>
<sequence>MATESPIRMSETGGNWASHKKSAKLAPSSANMAAEELKLLLRDHRFHSSGNDVAPNRSGSAPPSMEGSFLAINNLLSQQDSSMTGSLESLTSVIERCESEEQLRSDPAYLAYYCANVNLNPRLPPPLISWENRRLARHIGSFSPTSGPVDDSGNGSLHMSRGLLPTHQEESEDDQTPQQACDDQVDQTSRTCSGEEAAQLIGRQKNEDSSGSTSPVDNHSHTLSNRIPGEGINQSAVSNSLHDAPINTMTSIRPAVGAERAADTGLSLNDESSSSPVAISSSLAYTRSAGVNDSGVTLVESGMKSLSISNMPENQKNQVQWQHSYQNNFLQYQIQQQQISLCQVQNDTSQITPQGVNCTYIGMDQYLPNTSKFAADAQPVLQTSGFTHPLYANAAAYMSATNPYYSNFQAQSFVSPQYVGGYALNPTAFSPYVGGYHPPGAVPVVVDGPAGSSFNARTSVGSISPGADVQHMSKSYGQFGFPLPTSFSDPMYMQYYQQPFVESYGVSGHYAPLASRGGLELKKGSTHAASLDDHKIQHQRNGGPGSLNPHRGGPVSANYYGSAQNVGVLMQYPTSPLNSPVLPASSISTGRNTSLYPGWPAHRGFESLHDNKIYNFLEELKSGKGRRFELSDITGHIVEFSADQHGSRFIQQKLENCSVEEKASVFKEVLPHACQLMTDVFGNYVIQKFFEYGSPQQRKDLANQLSGQILPLSLQMYGCRVIQKALDVIELEQKARLVHELDGHVMRCVRDQNGNHVIQKCIESIPTERIAFIISAFHGQVATLSMHPYGCRVIQRVLEHCTSELQCQFIVDEILESVRALAEDQYGNYVSQHVLERGKPHERSRIISKLSGHIVQLSQHKFASNVVEKCLEYGDAAERELLIREIVGPNEGNDNLLIMMKDQFANYVVQKTVEICTDSQRTILINRIRAHTHALKKYTYGKHIVARFEQLFGEENQSGS</sequence>
<feature type="region of interest" description="Disordered" evidence="8">
    <location>
        <begin position="141"/>
        <end position="245"/>
    </location>
</feature>
<feature type="repeat" description="Pumilio" evidence="7">
    <location>
        <begin position="885"/>
        <end position="926"/>
    </location>
</feature>
<dbReference type="GO" id="GO:0005737">
    <property type="term" value="C:cytoplasm"/>
    <property type="evidence" value="ECO:0007669"/>
    <property type="project" value="UniProtKB-SubCell"/>
</dbReference>
<evidence type="ECO:0000313" key="10">
    <source>
        <dbReference type="EMBL" id="KAK9905336.1"/>
    </source>
</evidence>
<keyword evidence="3" id="KW-0677">Repeat</keyword>
<feature type="repeat" description="Pumilio" evidence="7">
    <location>
        <begin position="668"/>
        <end position="703"/>
    </location>
</feature>
<evidence type="ECO:0000259" key="9">
    <source>
        <dbReference type="PROSITE" id="PS50303"/>
    </source>
</evidence>
<gene>
    <name evidence="10" type="ORF">M0R45_000271</name>
</gene>
<dbReference type="GO" id="GO:0006417">
    <property type="term" value="P:regulation of translation"/>
    <property type="evidence" value="ECO:0007669"/>
    <property type="project" value="UniProtKB-KW"/>
</dbReference>
<feature type="repeat" description="Pumilio" evidence="7">
    <location>
        <begin position="813"/>
        <end position="848"/>
    </location>
</feature>
<dbReference type="InterPro" id="IPR001313">
    <property type="entry name" value="Pumilio_RNA-bd_rpt"/>
</dbReference>
<feature type="repeat" description="Pumilio" evidence="7">
    <location>
        <begin position="704"/>
        <end position="739"/>
    </location>
</feature>
<comment type="subcellular location">
    <subcellularLocation>
        <location evidence="1">Cytoplasm</location>
    </subcellularLocation>
</comment>
<keyword evidence="2" id="KW-0963">Cytoplasm</keyword>
<feature type="repeat" description="Pumilio" evidence="7">
    <location>
        <begin position="849"/>
        <end position="884"/>
    </location>
</feature>
<comment type="function">
    <text evidence="6">Sequence-specific RNA-binding protein that regulates translation and mRNA stability by binding the 3'-UTR of target mRNAs. Binds the APUM-binding elements (APBEs) in the 3'-UTR mRNA sequence of CLV1, PNH, WUS and FAS2.</text>
</comment>
<dbReference type="PROSITE" id="PS50302">
    <property type="entry name" value="PUM"/>
    <property type="match status" value="8"/>
</dbReference>
<dbReference type="InterPro" id="IPR011989">
    <property type="entry name" value="ARM-like"/>
</dbReference>
<dbReference type="PROSITE" id="PS50303">
    <property type="entry name" value="PUM_HD"/>
    <property type="match status" value="1"/>
</dbReference>
<dbReference type="GO" id="GO:0003729">
    <property type="term" value="F:mRNA binding"/>
    <property type="evidence" value="ECO:0007669"/>
    <property type="project" value="TreeGrafter"/>
</dbReference>
<evidence type="ECO:0000256" key="8">
    <source>
        <dbReference type="SAM" id="MobiDB-lite"/>
    </source>
</evidence>
<dbReference type="FunFam" id="1.25.10.10:FF:000004">
    <property type="entry name" value="Pumilio homolog 1 isoform 2"/>
    <property type="match status" value="1"/>
</dbReference>
<keyword evidence="11" id="KW-1185">Reference proteome</keyword>
<feature type="repeat" description="Pumilio" evidence="7">
    <location>
        <begin position="776"/>
        <end position="812"/>
    </location>
</feature>
<reference evidence="10 11" key="1">
    <citation type="journal article" date="2023" name="G3 (Bethesda)">
        <title>A chromosome-length genome assembly and annotation of blackberry (Rubus argutus, cv. 'Hillquist').</title>
        <authorList>
            <person name="Bruna T."/>
            <person name="Aryal R."/>
            <person name="Dudchenko O."/>
            <person name="Sargent D.J."/>
            <person name="Mead D."/>
            <person name="Buti M."/>
            <person name="Cavallini A."/>
            <person name="Hytonen T."/>
            <person name="Andres J."/>
            <person name="Pham M."/>
            <person name="Weisz D."/>
            <person name="Mascagni F."/>
            <person name="Usai G."/>
            <person name="Natali L."/>
            <person name="Bassil N."/>
            <person name="Fernandez G.E."/>
            <person name="Lomsadze A."/>
            <person name="Armour M."/>
            <person name="Olukolu B."/>
            <person name="Poorten T."/>
            <person name="Britton C."/>
            <person name="Davik J."/>
            <person name="Ashrafi H."/>
            <person name="Aiden E.L."/>
            <person name="Borodovsky M."/>
            <person name="Worthington M."/>
        </authorList>
    </citation>
    <scope>NUCLEOTIDE SEQUENCE [LARGE SCALE GENOMIC DNA]</scope>
    <source>
        <strain evidence="10">PI 553951</strain>
    </source>
</reference>
<evidence type="ECO:0000256" key="7">
    <source>
        <dbReference type="PROSITE-ProRule" id="PRU00317"/>
    </source>
</evidence>
<keyword evidence="5" id="KW-0694">RNA-binding</keyword>
<dbReference type="InterPro" id="IPR016024">
    <property type="entry name" value="ARM-type_fold"/>
</dbReference>
<proteinExistence type="predicted"/>
<feature type="region of interest" description="Disordered" evidence="8">
    <location>
        <begin position="1"/>
        <end position="28"/>
    </location>
</feature>
<dbReference type="Gene3D" id="1.25.10.10">
    <property type="entry name" value="Leucine-rich Repeat Variant"/>
    <property type="match status" value="1"/>
</dbReference>
<feature type="repeat" description="Pumilio" evidence="7">
    <location>
        <begin position="740"/>
        <end position="775"/>
    </location>
</feature>
<accession>A0AAW1VNS4</accession>
<dbReference type="EMBL" id="JBEDUW010000148">
    <property type="protein sequence ID" value="KAK9905336.1"/>
    <property type="molecule type" value="Genomic_DNA"/>
</dbReference>
<feature type="domain" description="PUM-HD" evidence="9">
    <location>
        <begin position="612"/>
        <end position="952"/>
    </location>
</feature>
<evidence type="ECO:0000313" key="11">
    <source>
        <dbReference type="Proteomes" id="UP001457282"/>
    </source>
</evidence>
<dbReference type="SUPFAM" id="SSF48371">
    <property type="entry name" value="ARM repeat"/>
    <property type="match status" value="1"/>
</dbReference>
<dbReference type="PANTHER" id="PTHR12537">
    <property type="entry name" value="RNA BINDING PROTEIN PUMILIO-RELATED"/>
    <property type="match status" value="1"/>
</dbReference>
<dbReference type="SMART" id="SM00025">
    <property type="entry name" value="Pumilio"/>
    <property type="match status" value="8"/>
</dbReference>
<dbReference type="InterPro" id="IPR033712">
    <property type="entry name" value="Pumilio_RNA-bd"/>
</dbReference>
<dbReference type="InterPro" id="IPR033133">
    <property type="entry name" value="PUM-HD"/>
</dbReference>
<dbReference type="PANTHER" id="PTHR12537:SF119">
    <property type="entry name" value="PUMILIO HOMOLOG 6, CHLOROPLASTIC"/>
    <property type="match status" value="1"/>
</dbReference>